<reference evidence="1" key="1">
    <citation type="submission" date="2019-12" db="EMBL/GenBank/DDBJ databases">
        <title>Genome sequencing and annotation of Brassica cretica.</title>
        <authorList>
            <person name="Studholme D.J."/>
            <person name="Sarris P.F."/>
        </authorList>
    </citation>
    <scope>NUCLEOTIDE SEQUENCE</scope>
    <source>
        <strain evidence="1">PFS-001/15</strain>
        <tissue evidence="1">Leaf</tissue>
    </source>
</reference>
<name>A0A8S9MPB6_BRACR</name>
<dbReference type="EMBL" id="QGKW02000007">
    <property type="protein sequence ID" value="KAF2618943.1"/>
    <property type="molecule type" value="Genomic_DNA"/>
</dbReference>
<dbReference type="Proteomes" id="UP000712281">
    <property type="component" value="Unassembled WGS sequence"/>
</dbReference>
<organism evidence="1 2">
    <name type="scientific">Brassica cretica</name>
    <name type="common">Mustard</name>
    <dbReference type="NCBI Taxonomy" id="69181"/>
    <lineage>
        <taxon>Eukaryota</taxon>
        <taxon>Viridiplantae</taxon>
        <taxon>Streptophyta</taxon>
        <taxon>Embryophyta</taxon>
        <taxon>Tracheophyta</taxon>
        <taxon>Spermatophyta</taxon>
        <taxon>Magnoliopsida</taxon>
        <taxon>eudicotyledons</taxon>
        <taxon>Gunneridae</taxon>
        <taxon>Pentapetalae</taxon>
        <taxon>rosids</taxon>
        <taxon>malvids</taxon>
        <taxon>Brassicales</taxon>
        <taxon>Brassicaceae</taxon>
        <taxon>Brassiceae</taxon>
        <taxon>Brassica</taxon>
    </lineage>
</organism>
<proteinExistence type="predicted"/>
<comment type="caution">
    <text evidence="1">The sequence shown here is derived from an EMBL/GenBank/DDBJ whole genome shotgun (WGS) entry which is preliminary data.</text>
</comment>
<evidence type="ECO:0000313" key="2">
    <source>
        <dbReference type="Proteomes" id="UP000712281"/>
    </source>
</evidence>
<dbReference type="AlphaFoldDB" id="A0A8S9MPB6"/>
<evidence type="ECO:0000313" key="1">
    <source>
        <dbReference type="EMBL" id="KAF2618943.1"/>
    </source>
</evidence>
<protein>
    <submittedName>
        <fullName evidence="1">Uncharacterized protein</fullName>
    </submittedName>
</protein>
<sequence>MCCDLQVLATGGGSFASNTPPLLSTPRLAVLIFLGSGVNLPQVLREPHRALSSSVH</sequence>
<gene>
    <name evidence="1" type="ORF">F2Q68_00038474</name>
</gene>
<accession>A0A8S9MPB6</accession>